<evidence type="ECO:0000259" key="3">
    <source>
        <dbReference type="Pfam" id="PF04773"/>
    </source>
</evidence>
<proteinExistence type="predicted"/>
<evidence type="ECO:0000256" key="2">
    <source>
        <dbReference type="SAM" id="Phobius"/>
    </source>
</evidence>
<dbReference type="Gene3D" id="1.25.40.10">
    <property type="entry name" value="Tetratricopeptide repeat domain"/>
    <property type="match status" value="1"/>
</dbReference>
<dbReference type="InterPro" id="IPR011990">
    <property type="entry name" value="TPR-like_helical_dom_sf"/>
</dbReference>
<keyword evidence="5" id="KW-1185">Reference proteome</keyword>
<feature type="region of interest" description="Disordered" evidence="1">
    <location>
        <begin position="214"/>
        <end position="291"/>
    </location>
</feature>
<keyword evidence="2" id="KW-0472">Membrane</keyword>
<keyword evidence="2" id="KW-1133">Transmembrane helix</keyword>
<comment type="caution">
    <text evidence="4">The sequence shown here is derived from an EMBL/GenBank/DDBJ whole genome shotgun (WGS) entry which is preliminary data.</text>
</comment>
<dbReference type="Gene3D" id="2.60.120.1440">
    <property type="match status" value="1"/>
</dbReference>
<dbReference type="InterPro" id="IPR012373">
    <property type="entry name" value="Ferrdict_sens_TM"/>
</dbReference>
<dbReference type="Proteomes" id="UP001217485">
    <property type="component" value="Unassembled WGS sequence"/>
</dbReference>
<evidence type="ECO:0000313" key="5">
    <source>
        <dbReference type="Proteomes" id="UP001217485"/>
    </source>
</evidence>
<feature type="domain" description="FecR protein" evidence="3">
    <location>
        <begin position="93"/>
        <end position="186"/>
    </location>
</feature>
<organism evidence="4 5">
    <name type="scientific">Sorangium atrum</name>
    <dbReference type="NCBI Taxonomy" id="2995308"/>
    <lineage>
        <taxon>Bacteria</taxon>
        <taxon>Pseudomonadati</taxon>
        <taxon>Myxococcota</taxon>
        <taxon>Polyangia</taxon>
        <taxon>Polyangiales</taxon>
        <taxon>Polyangiaceae</taxon>
        <taxon>Sorangium</taxon>
    </lineage>
</organism>
<sequence>MSEPERQLDPVAALLQRAAQLSEPERREARAAFLRRVDEEQARASKARVVVRWVAPLAFAASVLMAVFFFWRTERGLDYVVEGAVNESGYVRAPVDHPAAITFSDQTRIRAAAGTRLRIDEIKNERGARISVERGRVEAEVTHTGHSDWRFVAGPFVVRVVGTRFELLWDADRERLEVILREGAVEVEGYSGSGVVSVRAGQRFVGDAQARTLHVSDTTAQGPDTAAQGPDTAAQGPDTAAQGSEPAPPAAQGQHAEVAAPPPESAAPPAPSAAETPAPLVAPPSARPPWTKLVSQGEFRRVVQEAEARGTQSCLTSCDAADLNALADAARYVGQNELAEQALLALRARYASTAGSRAAFLLGRLHESRGAAARARTWYETALREAPGGAFAAEALAGKMRTVQSLEGPAAARAVAQEYLRLYPSGVHAKTARQLAAQP</sequence>
<dbReference type="EMBL" id="JAQNDK010000001">
    <property type="protein sequence ID" value="MDC0677034.1"/>
    <property type="molecule type" value="Genomic_DNA"/>
</dbReference>
<protein>
    <submittedName>
        <fullName evidence="4">FecR family protein</fullName>
    </submittedName>
</protein>
<keyword evidence="2" id="KW-0812">Transmembrane</keyword>
<evidence type="ECO:0000256" key="1">
    <source>
        <dbReference type="SAM" id="MobiDB-lite"/>
    </source>
</evidence>
<evidence type="ECO:0000313" key="4">
    <source>
        <dbReference type="EMBL" id="MDC0677034.1"/>
    </source>
</evidence>
<dbReference type="Pfam" id="PF04773">
    <property type="entry name" value="FecR"/>
    <property type="match status" value="1"/>
</dbReference>
<name>A0ABT5BS94_9BACT</name>
<dbReference type="PANTHER" id="PTHR30273:SF2">
    <property type="entry name" value="PROTEIN FECR"/>
    <property type="match status" value="1"/>
</dbReference>
<reference evidence="4 5" key="1">
    <citation type="submission" date="2023-01" db="EMBL/GenBank/DDBJ databases">
        <title>Minimal conservation of predation-associated metabolite biosynthetic gene clusters underscores biosynthetic potential of Myxococcota including descriptions for ten novel species: Archangium lansinium sp. nov., Myxococcus landrumus sp. nov., Nannocystis bai.</title>
        <authorList>
            <person name="Ahearne A."/>
            <person name="Stevens C."/>
            <person name="Dowd S."/>
        </authorList>
    </citation>
    <scope>NUCLEOTIDE SEQUENCE [LARGE SCALE GENOMIC DNA]</scope>
    <source>
        <strain evidence="4 5">WIWO2</strain>
    </source>
</reference>
<dbReference type="InterPro" id="IPR006860">
    <property type="entry name" value="FecR"/>
</dbReference>
<feature type="transmembrane region" description="Helical" evidence="2">
    <location>
        <begin position="50"/>
        <end position="71"/>
    </location>
</feature>
<dbReference type="RefSeq" id="WP_272093806.1">
    <property type="nucleotide sequence ID" value="NZ_JAQNDK010000001.1"/>
</dbReference>
<gene>
    <name evidence="4" type="ORF">POL72_04730</name>
</gene>
<dbReference type="PANTHER" id="PTHR30273">
    <property type="entry name" value="PERIPLASMIC SIGNAL SENSOR AND SIGMA FACTOR ACTIVATOR FECR-RELATED"/>
    <property type="match status" value="1"/>
</dbReference>
<accession>A0ABT5BS94</accession>
<feature type="compositionally biased region" description="Pro residues" evidence="1">
    <location>
        <begin position="260"/>
        <end position="271"/>
    </location>
</feature>